<proteinExistence type="predicted"/>
<feature type="compositionally biased region" description="Gly residues" evidence="1">
    <location>
        <begin position="82"/>
        <end position="91"/>
    </location>
</feature>
<dbReference type="Proteomes" id="UP000051660">
    <property type="component" value="Unassembled WGS sequence"/>
</dbReference>
<name>A0A0R3MZT0_9BRAD</name>
<feature type="chain" id="PRO_5006444695" evidence="2">
    <location>
        <begin position="30"/>
        <end position="174"/>
    </location>
</feature>
<organism evidence="3 4">
    <name type="scientific">Bradyrhizobium lablabi</name>
    <dbReference type="NCBI Taxonomy" id="722472"/>
    <lineage>
        <taxon>Bacteria</taxon>
        <taxon>Pseudomonadati</taxon>
        <taxon>Pseudomonadota</taxon>
        <taxon>Alphaproteobacteria</taxon>
        <taxon>Hyphomicrobiales</taxon>
        <taxon>Nitrobacteraceae</taxon>
        <taxon>Bradyrhizobium</taxon>
    </lineage>
</organism>
<accession>A0A0R3MZT0</accession>
<evidence type="ECO:0000256" key="1">
    <source>
        <dbReference type="SAM" id="MobiDB-lite"/>
    </source>
</evidence>
<protein>
    <submittedName>
        <fullName evidence="3">Uncharacterized protein</fullName>
    </submittedName>
</protein>
<feature type="compositionally biased region" description="Low complexity" evidence="1">
    <location>
        <begin position="148"/>
        <end position="164"/>
    </location>
</feature>
<feature type="compositionally biased region" description="Basic and acidic residues" evidence="1">
    <location>
        <begin position="64"/>
        <end position="78"/>
    </location>
</feature>
<gene>
    <name evidence="3" type="ORF">CQ14_18225</name>
</gene>
<feature type="compositionally biased region" description="Polar residues" evidence="1">
    <location>
        <begin position="121"/>
        <end position="147"/>
    </location>
</feature>
<feature type="region of interest" description="Disordered" evidence="1">
    <location>
        <begin position="30"/>
        <end position="92"/>
    </location>
</feature>
<dbReference type="EMBL" id="LLYB01000055">
    <property type="protein sequence ID" value="KRR25602.1"/>
    <property type="molecule type" value="Genomic_DNA"/>
</dbReference>
<dbReference type="AlphaFoldDB" id="A0A0R3MZT0"/>
<evidence type="ECO:0000256" key="2">
    <source>
        <dbReference type="SAM" id="SignalP"/>
    </source>
</evidence>
<sequence>MKKYPAHHSLRTGLLSLAILVAIGGAAVAQSGSAGGSIGNEEKSLSGSREPPRAVEPSKPARRAKSESNKSESDEPRRVSGKSGGGGGGNFDGSWVAVAVGSPCGSSTERFVISGGRISGELSSGSVSANGATRSGGSVQGLRWTNTGRFSGRSGSGSFVRSDGCSGRWTASKQ</sequence>
<evidence type="ECO:0000313" key="3">
    <source>
        <dbReference type="EMBL" id="KRR25602.1"/>
    </source>
</evidence>
<feature type="region of interest" description="Disordered" evidence="1">
    <location>
        <begin position="120"/>
        <end position="174"/>
    </location>
</feature>
<feature type="signal peptide" evidence="2">
    <location>
        <begin position="1"/>
        <end position="29"/>
    </location>
</feature>
<reference evidence="3 4" key="1">
    <citation type="submission" date="2014-03" db="EMBL/GenBank/DDBJ databases">
        <title>Bradyrhizobium valentinum sp. nov., isolated from effective nodules of Lupinus mariae-josephae, a lupine endemic of basic-lime soils in Eastern Spain.</title>
        <authorList>
            <person name="Duran D."/>
            <person name="Rey L."/>
            <person name="Navarro A."/>
            <person name="Busquets A."/>
            <person name="Imperial J."/>
            <person name="Ruiz-Argueso T."/>
        </authorList>
    </citation>
    <scope>NUCLEOTIDE SEQUENCE [LARGE SCALE GENOMIC DNA]</scope>
    <source>
        <strain evidence="3 4">CCBAU 23086</strain>
    </source>
</reference>
<evidence type="ECO:0000313" key="4">
    <source>
        <dbReference type="Proteomes" id="UP000051660"/>
    </source>
</evidence>
<comment type="caution">
    <text evidence="3">The sequence shown here is derived from an EMBL/GenBank/DDBJ whole genome shotgun (WGS) entry which is preliminary data.</text>
</comment>
<keyword evidence="2" id="KW-0732">Signal</keyword>